<dbReference type="RefSeq" id="WP_253835694.1">
    <property type="nucleotide sequence ID" value="NZ_JAMTCS010000006.1"/>
</dbReference>
<dbReference type="GO" id="GO:0051287">
    <property type="term" value="F:NAD binding"/>
    <property type="evidence" value="ECO:0007669"/>
    <property type="project" value="InterPro"/>
</dbReference>
<dbReference type="InterPro" id="IPR036291">
    <property type="entry name" value="NAD(P)-bd_dom_sf"/>
</dbReference>
<dbReference type="Gene3D" id="3.40.1010.10">
    <property type="entry name" value="Cobalt-precorrin-4 Transmethylase, Domain 1"/>
    <property type="match status" value="1"/>
</dbReference>
<dbReference type="InterPro" id="IPR000878">
    <property type="entry name" value="4pyrrol_Mease"/>
</dbReference>
<dbReference type="Proteomes" id="UP001139493">
    <property type="component" value="Unassembled WGS sequence"/>
</dbReference>
<dbReference type="GO" id="GO:0019354">
    <property type="term" value="P:siroheme biosynthetic process"/>
    <property type="evidence" value="ECO:0007669"/>
    <property type="project" value="InterPro"/>
</dbReference>
<feature type="active site" description="Proton donor" evidence="6">
    <location>
        <position position="244"/>
    </location>
</feature>
<dbReference type="InterPro" id="IPR050161">
    <property type="entry name" value="Siro_Cobalamin_biosynth"/>
</dbReference>
<evidence type="ECO:0000256" key="3">
    <source>
        <dbReference type="ARBA" id="ARBA00022679"/>
    </source>
</evidence>
<dbReference type="FunFam" id="3.40.1010.10:FF:000001">
    <property type="entry name" value="Siroheme synthase"/>
    <property type="match status" value="1"/>
</dbReference>
<keyword evidence="4" id="KW-0949">S-adenosyl-L-methionine</keyword>
<name>A0A9X2G115_9MICO</name>
<comment type="caution">
    <text evidence="8">The sequence shown here is derived from an EMBL/GenBank/DDBJ whole genome shotgun (WGS) entry which is preliminary data.</text>
</comment>
<evidence type="ECO:0000313" key="9">
    <source>
        <dbReference type="Proteomes" id="UP001139493"/>
    </source>
</evidence>
<dbReference type="EC" id="2.1.1.107" evidence="1"/>
<dbReference type="CDD" id="cd11642">
    <property type="entry name" value="SUMT"/>
    <property type="match status" value="1"/>
</dbReference>
<dbReference type="SUPFAM" id="SSF53790">
    <property type="entry name" value="Tetrapyrrole methylase"/>
    <property type="match status" value="1"/>
</dbReference>
<protein>
    <recommendedName>
        <fullName evidence="1">uroporphyrinogen-III C-methyltransferase</fullName>
        <ecNumber evidence="1">2.1.1.107</ecNumber>
    </recommendedName>
</protein>
<dbReference type="Gene3D" id="3.40.50.720">
    <property type="entry name" value="NAD(P)-binding Rossmann-like Domain"/>
    <property type="match status" value="1"/>
</dbReference>
<dbReference type="InterPro" id="IPR006366">
    <property type="entry name" value="CobA/CysG_C"/>
</dbReference>
<dbReference type="InterPro" id="IPR014776">
    <property type="entry name" value="4pyrrole_Mease_sub2"/>
</dbReference>
<accession>A0A9X2G115</accession>
<dbReference type="InterPro" id="IPR035996">
    <property type="entry name" value="4pyrrol_Methylase_sf"/>
</dbReference>
<dbReference type="GO" id="GO:0043115">
    <property type="term" value="F:precorrin-2 dehydrogenase activity"/>
    <property type="evidence" value="ECO:0007669"/>
    <property type="project" value="InterPro"/>
</dbReference>
<dbReference type="SUPFAM" id="SSF51735">
    <property type="entry name" value="NAD(P)-binding Rossmann-fold domains"/>
    <property type="match status" value="1"/>
</dbReference>
<evidence type="ECO:0000256" key="5">
    <source>
        <dbReference type="ARBA" id="ARBA00023244"/>
    </source>
</evidence>
<dbReference type="PIRSF" id="PIRSF036426">
    <property type="entry name" value="Sirohaem_synth"/>
    <property type="match status" value="1"/>
</dbReference>
<feature type="domain" description="Tetrapyrrole methylase" evidence="7">
    <location>
        <begin position="191"/>
        <end position="395"/>
    </location>
</feature>
<keyword evidence="2" id="KW-0489">Methyltransferase</keyword>
<keyword evidence="3" id="KW-0808">Transferase</keyword>
<evidence type="ECO:0000313" key="8">
    <source>
        <dbReference type="EMBL" id="MCP2264869.1"/>
    </source>
</evidence>
<organism evidence="8 9">
    <name type="scientific">Promicromonospora thailandica</name>
    <dbReference type="NCBI Taxonomy" id="765201"/>
    <lineage>
        <taxon>Bacteria</taxon>
        <taxon>Bacillati</taxon>
        <taxon>Actinomycetota</taxon>
        <taxon>Actinomycetes</taxon>
        <taxon>Micrococcales</taxon>
        <taxon>Promicromonosporaceae</taxon>
        <taxon>Promicromonospora</taxon>
    </lineage>
</organism>
<dbReference type="GO" id="GO:0004851">
    <property type="term" value="F:uroporphyrin-III C-methyltransferase activity"/>
    <property type="evidence" value="ECO:0007669"/>
    <property type="project" value="UniProtKB-EC"/>
</dbReference>
<dbReference type="AlphaFoldDB" id="A0A9X2G115"/>
<dbReference type="Pfam" id="PF00590">
    <property type="entry name" value="TP_methylase"/>
    <property type="match status" value="1"/>
</dbReference>
<dbReference type="PANTHER" id="PTHR45790:SF3">
    <property type="entry name" value="S-ADENOSYL-L-METHIONINE-DEPENDENT UROPORPHYRINOGEN III METHYLTRANSFERASE, CHLOROPLASTIC"/>
    <property type="match status" value="1"/>
</dbReference>
<dbReference type="EMBL" id="JAMTCS010000006">
    <property type="protein sequence ID" value="MCP2264869.1"/>
    <property type="molecule type" value="Genomic_DNA"/>
</dbReference>
<evidence type="ECO:0000259" key="7">
    <source>
        <dbReference type="Pfam" id="PF00590"/>
    </source>
</evidence>
<dbReference type="GO" id="GO:0051266">
    <property type="term" value="F:sirohydrochlorin ferrochelatase activity"/>
    <property type="evidence" value="ECO:0007669"/>
    <property type="project" value="InterPro"/>
</dbReference>
<gene>
    <name evidence="8" type="ORF">APR03_002212</name>
</gene>
<dbReference type="InterPro" id="IPR012409">
    <property type="entry name" value="Sirohaem_synth"/>
</dbReference>
<evidence type="ECO:0000256" key="2">
    <source>
        <dbReference type="ARBA" id="ARBA00022603"/>
    </source>
</evidence>
<dbReference type="Pfam" id="PF13241">
    <property type="entry name" value="NAD_binding_7"/>
    <property type="match status" value="1"/>
</dbReference>
<keyword evidence="9" id="KW-1185">Reference proteome</keyword>
<dbReference type="PANTHER" id="PTHR45790">
    <property type="entry name" value="SIROHEME SYNTHASE-RELATED"/>
    <property type="match status" value="1"/>
</dbReference>
<dbReference type="Gene3D" id="3.30.950.10">
    <property type="entry name" value="Methyltransferase, Cobalt-precorrin-4 Transmethylase, Domain 2"/>
    <property type="match status" value="1"/>
</dbReference>
<reference evidence="8" key="1">
    <citation type="submission" date="2022-06" db="EMBL/GenBank/DDBJ databases">
        <title>Genomic Encyclopedia of Archaeal and Bacterial Type Strains, Phase II (KMG-II): from individual species to whole genera.</title>
        <authorList>
            <person name="Goeker M."/>
        </authorList>
    </citation>
    <scope>NUCLEOTIDE SEQUENCE</scope>
    <source>
        <strain evidence="8">DSM 26652</strain>
    </source>
</reference>
<dbReference type="NCBIfam" id="NF004790">
    <property type="entry name" value="PRK06136.1"/>
    <property type="match status" value="1"/>
</dbReference>
<dbReference type="InterPro" id="IPR014777">
    <property type="entry name" value="4pyrrole_Mease_sub1"/>
</dbReference>
<evidence type="ECO:0000256" key="4">
    <source>
        <dbReference type="ARBA" id="ARBA00022691"/>
    </source>
</evidence>
<evidence type="ECO:0000256" key="1">
    <source>
        <dbReference type="ARBA" id="ARBA00012162"/>
    </source>
</evidence>
<keyword evidence="5" id="KW-0627">Porphyrin biosynthesis</keyword>
<evidence type="ECO:0000256" key="6">
    <source>
        <dbReference type="PIRSR" id="PIRSR036426-1"/>
    </source>
</evidence>
<dbReference type="NCBIfam" id="TIGR01469">
    <property type="entry name" value="cobA_cysG_Cterm"/>
    <property type="match status" value="1"/>
</dbReference>
<dbReference type="GO" id="GO:0032259">
    <property type="term" value="P:methylation"/>
    <property type="evidence" value="ECO:0007669"/>
    <property type="project" value="UniProtKB-KW"/>
</dbReference>
<proteinExistence type="predicted"/>
<sequence>MSDAGQIYPLGLRVAGRLVVVVGGGPVAARRVGALVGAGARVRVVAPHTVLDEVLDEQGVVASETLEPAGEPPAGGVEWVRRDYRTGDLDGAWLVHTATGSPAVDQQVADDAERARVFCVTAGDASAGSAWVPAVARTELTDGAEVTVAVTAGRDPRRSRAIRDAVAAALQSGVLPLRRHRARPAGSGPGRVWLVGGGPGDTGLVTARGRAVLAQADVVVVDRLGPRALLRDLSPEVEVIDVGKTSGNHPVPQHEINALLIQHALAGRDVVRLKGGDPYVLGRGGEELVACRTAGIEVEVVPGVTSAVSVPAAAGIPVTHRGVARGFSVLTGHDGAASVPGGPDHTLVLLMGVTRLAETAEALVTHERPADTPVAIVEDGYGPRQRVTVGTLATIADRAAAADVRPPAVIVVGTVVRLSPAWTAQAR</sequence>
<feature type="active site" description="Proton acceptor" evidence="6">
    <location>
        <position position="222"/>
    </location>
</feature>
<dbReference type="GO" id="GO:0009236">
    <property type="term" value="P:cobalamin biosynthetic process"/>
    <property type="evidence" value="ECO:0007669"/>
    <property type="project" value="InterPro"/>
</dbReference>